<dbReference type="CDD" id="cd07725">
    <property type="entry name" value="TTHA1429-like_MBL-fold"/>
    <property type="match status" value="1"/>
</dbReference>
<organism evidence="2 3">
    <name type="scientific">Zhengella mangrovi</name>
    <dbReference type="NCBI Taxonomy" id="1982044"/>
    <lineage>
        <taxon>Bacteria</taxon>
        <taxon>Pseudomonadati</taxon>
        <taxon>Pseudomonadota</taxon>
        <taxon>Alphaproteobacteria</taxon>
        <taxon>Hyphomicrobiales</taxon>
        <taxon>Notoacmeibacteraceae</taxon>
        <taxon>Zhengella</taxon>
    </lineage>
</organism>
<dbReference type="InterPro" id="IPR001279">
    <property type="entry name" value="Metallo-B-lactamas"/>
</dbReference>
<dbReference type="InterPro" id="IPR048933">
    <property type="entry name" value="B_lactamase-like_C"/>
</dbReference>
<dbReference type="GO" id="GO:0016787">
    <property type="term" value="F:hydrolase activity"/>
    <property type="evidence" value="ECO:0007669"/>
    <property type="project" value="UniProtKB-KW"/>
</dbReference>
<dbReference type="EMBL" id="PDVP01000017">
    <property type="protein sequence ID" value="PHP65204.1"/>
    <property type="molecule type" value="Genomic_DNA"/>
</dbReference>
<accession>A0A2G1QIC4</accession>
<dbReference type="Gene3D" id="3.60.15.10">
    <property type="entry name" value="Ribonuclease Z/Hydroxyacylglutathione hydrolase-like"/>
    <property type="match status" value="1"/>
</dbReference>
<evidence type="ECO:0000313" key="2">
    <source>
        <dbReference type="EMBL" id="PHP65204.1"/>
    </source>
</evidence>
<dbReference type="SUPFAM" id="SSF56281">
    <property type="entry name" value="Metallo-hydrolase/oxidoreductase"/>
    <property type="match status" value="1"/>
</dbReference>
<dbReference type="AlphaFoldDB" id="A0A2G1QIC4"/>
<dbReference type="Pfam" id="PF21221">
    <property type="entry name" value="B_lactamase-like_C"/>
    <property type="match status" value="1"/>
</dbReference>
<evidence type="ECO:0000259" key="1">
    <source>
        <dbReference type="SMART" id="SM00849"/>
    </source>
</evidence>
<dbReference type="PANTHER" id="PTHR23131:SF4">
    <property type="entry name" value="METALLO-BETA-LACTAMASE SUPERFAMILY POTEIN"/>
    <property type="match status" value="1"/>
</dbReference>
<reference evidence="2 3" key="1">
    <citation type="submission" date="2017-10" db="EMBL/GenBank/DDBJ databases">
        <title>Sedimentibacterium mangrovi gen. nov., sp. nov., a novel member of family Phyllobacteriacea isolated from mangrove sediment.</title>
        <authorList>
            <person name="Liao H."/>
            <person name="Tian Y."/>
        </authorList>
    </citation>
    <scope>NUCLEOTIDE SEQUENCE [LARGE SCALE GENOMIC DNA]</scope>
    <source>
        <strain evidence="2 3">X9-2-2</strain>
    </source>
</reference>
<feature type="domain" description="Metallo-beta-lactamase" evidence="1">
    <location>
        <begin position="46"/>
        <end position="263"/>
    </location>
</feature>
<dbReference type="InterPro" id="IPR036388">
    <property type="entry name" value="WH-like_DNA-bd_sf"/>
</dbReference>
<sequence>MVSKAGLAESGSLRFPFETMPDYGDMVEVAEGIVWTRIPLPYRLDHVNIYFLRDGAGWAVIDTGIQTPEAKQAWENLLSGPMRGETITRVIVTHHHPDHIGLAGWLCERFDAPLLTSYSTYMGSQFISLGRSENVTRYTFDFYRGHGMSEEHASLVAIQGSEYLRRVAPLPAHFLRLVMADVLEIGGRSLRVLMGDGHAQEQVMLYSEADNILFAADQVLERISPNISVFAGEPNGDPLGHYLRSLRFLRNELPADVLVLAGHRRPFYGLQARCAELEDHHEERCDRIRAACAEAPHSVADLVPLLFARELDAHQMSFAFTETLAHVNRLVRRGEIETVRQGEGMVSILKRDR</sequence>
<protein>
    <submittedName>
        <fullName evidence="2">MBL fold metallo-hydrolase</fullName>
    </submittedName>
</protein>
<dbReference type="PANTHER" id="PTHR23131">
    <property type="entry name" value="ENDORIBONUCLEASE LACTB2"/>
    <property type="match status" value="1"/>
</dbReference>
<keyword evidence="2" id="KW-0378">Hydrolase</keyword>
<dbReference type="Gene3D" id="1.10.10.10">
    <property type="entry name" value="Winged helix-like DNA-binding domain superfamily/Winged helix DNA-binding domain"/>
    <property type="match status" value="1"/>
</dbReference>
<dbReference type="SMART" id="SM00849">
    <property type="entry name" value="Lactamase_B"/>
    <property type="match status" value="1"/>
</dbReference>
<dbReference type="InterPro" id="IPR050662">
    <property type="entry name" value="Sec-metab_biosynth-thioest"/>
</dbReference>
<keyword evidence="3" id="KW-1185">Reference proteome</keyword>
<dbReference type="Pfam" id="PF00753">
    <property type="entry name" value="Lactamase_B"/>
    <property type="match status" value="1"/>
</dbReference>
<dbReference type="OrthoDB" id="2971563at2"/>
<evidence type="ECO:0000313" key="3">
    <source>
        <dbReference type="Proteomes" id="UP000221168"/>
    </source>
</evidence>
<dbReference type="Proteomes" id="UP000221168">
    <property type="component" value="Unassembled WGS sequence"/>
</dbReference>
<dbReference type="RefSeq" id="WP_099308162.1">
    <property type="nucleotide sequence ID" value="NZ_PDVP01000017.1"/>
</dbReference>
<name>A0A2G1QIC4_9HYPH</name>
<comment type="caution">
    <text evidence="2">The sequence shown here is derived from an EMBL/GenBank/DDBJ whole genome shotgun (WGS) entry which is preliminary data.</text>
</comment>
<gene>
    <name evidence="2" type="ORF">CSC94_20025</name>
</gene>
<proteinExistence type="predicted"/>
<dbReference type="InterPro" id="IPR036866">
    <property type="entry name" value="RibonucZ/Hydroxyglut_hydro"/>
</dbReference>